<sequence>MLNYIALIFININPFFGGRLLAVSYITFMGLNPLLSVLVIIVSDISICITGFYFAQYLRKLKFFNKRLSKIDDKWVRNGAYVGFFVGQFFIGTFFVSLILGLIKHKGNNIVFFYIPLIISVILYTIVYYYLSSDGIDLIKHFLYYS</sequence>
<feature type="transmembrane region" description="Helical" evidence="1">
    <location>
        <begin position="109"/>
        <end position="131"/>
    </location>
</feature>
<accession>A0A519BJ03</accession>
<protein>
    <submittedName>
        <fullName evidence="2">Uncharacterized protein</fullName>
    </submittedName>
</protein>
<keyword evidence="1" id="KW-0812">Transmembrane</keyword>
<organism evidence="2 3">
    <name type="scientific">Acididesulfobacter guangdongensis</name>
    <dbReference type="NCBI Taxonomy" id="2597225"/>
    <lineage>
        <taxon>Bacteria</taxon>
        <taxon>Deltaproteobacteria</taxon>
        <taxon>Candidatus Acidulodesulfobacterales</taxon>
        <taxon>Candidatus Acididesulfobacter</taxon>
    </lineage>
</organism>
<feature type="transmembrane region" description="Helical" evidence="1">
    <location>
        <begin position="79"/>
        <end position="103"/>
    </location>
</feature>
<evidence type="ECO:0000313" key="2">
    <source>
        <dbReference type="EMBL" id="RZD17253.1"/>
    </source>
</evidence>
<feature type="transmembrane region" description="Helical" evidence="1">
    <location>
        <begin position="34"/>
        <end position="58"/>
    </location>
</feature>
<comment type="caution">
    <text evidence="2">The sequence shown here is derived from an EMBL/GenBank/DDBJ whole genome shotgun (WGS) entry which is preliminary data.</text>
</comment>
<gene>
    <name evidence="2" type="ORF">EVJ46_03200</name>
</gene>
<name>A0A519BJ03_ACIG2</name>
<dbReference type="EMBL" id="SGBC01000001">
    <property type="protein sequence ID" value="RZD17253.1"/>
    <property type="molecule type" value="Genomic_DNA"/>
</dbReference>
<proteinExistence type="predicted"/>
<reference evidence="2 3" key="1">
    <citation type="journal article" date="2019" name="ISME J.">
        <title>Insights into ecological role of a new deltaproteobacterial order Candidatus Acidulodesulfobacterales by metagenomics and metatranscriptomics.</title>
        <authorList>
            <person name="Tan S."/>
            <person name="Liu J."/>
            <person name="Fang Y."/>
            <person name="Hedlund B.P."/>
            <person name="Lian Z.H."/>
            <person name="Huang L.Y."/>
            <person name="Li J.T."/>
            <person name="Huang L.N."/>
            <person name="Li W.J."/>
            <person name="Jiang H.C."/>
            <person name="Dong H.L."/>
            <person name="Shu W.S."/>
        </authorList>
    </citation>
    <scope>NUCLEOTIDE SEQUENCE [LARGE SCALE GENOMIC DNA]</scope>
    <source>
        <strain evidence="2">AP2</strain>
    </source>
</reference>
<keyword evidence="1" id="KW-1133">Transmembrane helix</keyword>
<evidence type="ECO:0000256" key="1">
    <source>
        <dbReference type="SAM" id="Phobius"/>
    </source>
</evidence>
<evidence type="ECO:0000313" key="3">
    <source>
        <dbReference type="Proteomes" id="UP000316562"/>
    </source>
</evidence>
<dbReference type="AlphaFoldDB" id="A0A519BJ03"/>
<dbReference type="Proteomes" id="UP000316562">
    <property type="component" value="Unassembled WGS sequence"/>
</dbReference>
<feature type="transmembrane region" description="Helical" evidence="1">
    <location>
        <begin position="7"/>
        <end position="28"/>
    </location>
</feature>
<keyword evidence="1" id="KW-0472">Membrane</keyword>